<sequence length="400" mass="41944">MDNILLSLGIIIVFGLIFSRLFSKIGLPGLLGMLVVGVLIGPYYLNLIDPRFLGISSDLRVMALIIILLRAGLSLHRDALRKVGTSAIKMSFLPCLLEGLTIMAVAHLLLGLPWIVAGMLGFIIAAVSPAVVVPSMLSFIERSMGTAKSIPTLLMAGASADNVVAITIFSAFFGFYLNSSLNIGIAIIGIPVSLILGMIMGFLLGLLILRVFQHYSIGSSEKILIILASAILLKELGDYLQNYVPVAALLGIMVLGFVIVDRNPNLGLELSSKFSKIWILAEIILFVLVGAQVNIQLVISAGVAGIIIIGVGLLARSLGVYLSLSGTELNKDEKLFSMVANTPKATVQAAIGAVPLAAGVASGDIILAISVLAIILTAPLGSLGIKVLGDKILKKEPSAG</sequence>
<dbReference type="KEGG" id="mel:Metbo_1425"/>
<evidence type="ECO:0000313" key="7">
    <source>
        <dbReference type="EMBL" id="ADZ09663.1"/>
    </source>
</evidence>
<feature type="transmembrane region" description="Helical" evidence="5">
    <location>
        <begin position="90"/>
        <end position="110"/>
    </location>
</feature>
<proteinExistence type="predicted"/>
<dbReference type="Gene3D" id="1.20.1530.20">
    <property type="match status" value="1"/>
</dbReference>
<dbReference type="Pfam" id="PF00999">
    <property type="entry name" value="Na_H_Exchanger"/>
    <property type="match status" value="1"/>
</dbReference>
<dbReference type="PANTHER" id="PTHR31102">
    <property type="match status" value="1"/>
</dbReference>
<name>F0T837_METLA</name>
<evidence type="ECO:0000313" key="8">
    <source>
        <dbReference type="Proteomes" id="UP000007490"/>
    </source>
</evidence>
<feature type="transmembrane region" description="Helical" evidence="5">
    <location>
        <begin position="152"/>
        <end position="177"/>
    </location>
</feature>
<dbReference type="GO" id="GO:1902600">
    <property type="term" value="P:proton transmembrane transport"/>
    <property type="evidence" value="ECO:0007669"/>
    <property type="project" value="InterPro"/>
</dbReference>
<comment type="subcellular location">
    <subcellularLocation>
        <location evidence="1">Membrane</location>
        <topology evidence="1">Multi-pass membrane protein</topology>
    </subcellularLocation>
</comment>
<dbReference type="RefSeq" id="WP_013645014.1">
    <property type="nucleotide sequence ID" value="NC_015216.1"/>
</dbReference>
<reference evidence="7 8" key="2">
    <citation type="journal article" date="2014" name="Int. J. Syst. Evol. Microbiol.">
        <title>Methanobacterium paludis sp. nov. and a novel strain of Methanobacterium lacus isolated from northern peatlands.</title>
        <authorList>
            <person name="Cadillo-Quiroz H."/>
            <person name="Brauer S.L."/>
            <person name="Goodson N."/>
            <person name="Yavitt J.B."/>
            <person name="Zinder S.H."/>
        </authorList>
    </citation>
    <scope>NUCLEOTIDE SEQUENCE [LARGE SCALE GENOMIC DNA]</scope>
    <source>
        <strain evidence="7 8">AL-21</strain>
    </source>
</reference>
<keyword evidence="8" id="KW-1185">Reference proteome</keyword>
<evidence type="ECO:0000256" key="3">
    <source>
        <dbReference type="ARBA" id="ARBA00022989"/>
    </source>
</evidence>
<feature type="domain" description="Cation/H+ exchanger transmembrane" evidence="6">
    <location>
        <begin position="12"/>
        <end position="388"/>
    </location>
</feature>
<evidence type="ECO:0000256" key="1">
    <source>
        <dbReference type="ARBA" id="ARBA00004141"/>
    </source>
</evidence>
<feature type="transmembrane region" description="Helical" evidence="5">
    <location>
        <begin position="183"/>
        <end position="209"/>
    </location>
</feature>
<dbReference type="STRING" id="877455.Metbo_1425"/>
<feature type="transmembrane region" description="Helical" evidence="5">
    <location>
        <begin position="274"/>
        <end position="293"/>
    </location>
</feature>
<feature type="transmembrane region" description="Helical" evidence="5">
    <location>
        <begin position="243"/>
        <end position="262"/>
    </location>
</feature>
<evidence type="ECO:0000256" key="2">
    <source>
        <dbReference type="ARBA" id="ARBA00022692"/>
    </source>
</evidence>
<keyword evidence="3 5" id="KW-1133">Transmembrane helix</keyword>
<feature type="transmembrane region" description="Helical" evidence="5">
    <location>
        <begin position="6"/>
        <end position="22"/>
    </location>
</feature>
<dbReference type="InterPro" id="IPR051843">
    <property type="entry name" value="CPA1_transporter"/>
</dbReference>
<dbReference type="HOGENOM" id="CLU_018415_1_0_2"/>
<dbReference type="GeneID" id="10277876"/>
<keyword evidence="4 5" id="KW-0472">Membrane</keyword>
<feature type="transmembrane region" description="Helical" evidence="5">
    <location>
        <begin position="51"/>
        <end position="69"/>
    </location>
</feature>
<dbReference type="EMBL" id="CP002551">
    <property type="protein sequence ID" value="ADZ09663.1"/>
    <property type="molecule type" value="Genomic_DNA"/>
</dbReference>
<organism evidence="7 8">
    <name type="scientific">Methanobacterium lacus (strain AL-21)</name>
    <dbReference type="NCBI Taxonomy" id="877455"/>
    <lineage>
        <taxon>Archaea</taxon>
        <taxon>Methanobacteriati</taxon>
        <taxon>Methanobacteriota</taxon>
        <taxon>Methanomada group</taxon>
        <taxon>Methanobacteria</taxon>
        <taxon>Methanobacteriales</taxon>
        <taxon>Methanobacteriaceae</taxon>
        <taxon>Methanobacterium</taxon>
    </lineage>
</organism>
<dbReference type="Proteomes" id="UP000007490">
    <property type="component" value="Chromosome"/>
</dbReference>
<dbReference type="PANTHER" id="PTHR31102:SF1">
    <property type="entry name" value="CATION_H+ EXCHANGER DOMAIN-CONTAINING PROTEIN"/>
    <property type="match status" value="1"/>
</dbReference>
<dbReference type="OrthoDB" id="75629at2157"/>
<gene>
    <name evidence="7" type="ordered locus">Metbo_1425</name>
</gene>
<dbReference type="GO" id="GO:0016020">
    <property type="term" value="C:membrane"/>
    <property type="evidence" value="ECO:0007669"/>
    <property type="project" value="UniProtKB-SubCell"/>
</dbReference>
<accession>F0T837</accession>
<reference evidence="8" key="1">
    <citation type="submission" date="2011-02" db="EMBL/GenBank/DDBJ databases">
        <title>Complete sequence of Methanobacterium sp. AL-21.</title>
        <authorList>
            <consortium name="US DOE Joint Genome Institute"/>
            <person name="Lucas S."/>
            <person name="Copeland A."/>
            <person name="Lapidus A."/>
            <person name="Cheng J.-F."/>
            <person name="Goodwin L."/>
            <person name="Pitluck S."/>
            <person name="Chertkov O."/>
            <person name="Detter J.C."/>
            <person name="Han C."/>
            <person name="Tapia R."/>
            <person name="Land M."/>
            <person name="Hauser L."/>
            <person name="Kyrpides N."/>
            <person name="Ivanova N."/>
            <person name="Mikhailova N."/>
            <person name="Pagani I."/>
            <person name="Cadillo-Quiroz H."/>
            <person name="Imachi H."/>
            <person name="Zinder S."/>
            <person name="Liu W."/>
            <person name="Woyke T."/>
        </authorList>
    </citation>
    <scope>NUCLEOTIDE SEQUENCE [LARGE SCALE GENOMIC DNA]</scope>
    <source>
        <strain evidence="8">AL-21</strain>
    </source>
</reference>
<dbReference type="AlphaFoldDB" id="F0T837"/>
<evidence type="ECO:0000256" key="4">
    <source>
        <dbReference type="ARBA" id="ARBA00023136"/>
    </source>
</evidence>
<feature type="transmembrane region" description="Helical" evidence="5">
    <location>
        <begin position="367"/>
        <end position="388"/>
    </location>
</feature>
<keyword evidence="2 5" id="KW-0812">Transmembrane</keyword>
<evidence type="ECO:0000256" key="5">
    <source>
        <dbReference type="SAM" id="Phobius"/>
    </source>
</evidence>
<protein>
    <submittedName>
        <fullName evidence="7">Sodium/hydrogen exchanger</fullName>
    </submittedName>
</protein>
<dbReference type="eggNOG" id="arCOG01961">
    <property type="taxonomic scope" value="Archaea"/>
</dbReference>
<dbReference type="InterPro" id="IPR006153">
    <property type="entry name" value="Cation/H_exchanger_TM"/>
</dbReference>
<evidence type="ECO:0000259" key="6">
    <source>
        <dbReference type="Pfam" id="PF00999"/>
    </source>
</evidence>
<dbReference type="InterPro" id="IPR038770">
    <property type="entry name" value="Na+/solute_symporter_sf"/>
</dbReference>
<feature type="transmembrane region" description="Helical" evidence="5">
    <location>
        <begin position="299"/>
        <end position="324"/>
    </location>
</feature>
<feature type="transmembrane region" description="Helical" evidence="5">
    <location>
        <begin position="29"/>
        <end position="45"/>
    </location>
</feature>
<dbReference type="GO" id="GO:0015297">
    <property type="term" value="F:antiporter activity"/>
    <property type="evidence" value="ECO:0007669"/>
    <property type="project" value="InterPro"/>
</dbReference>
<feature type="transmembrane region" description="Helical" evidence="5">
    <location>
        <begin position="116"/>
        <end position="140"/>
    </location>
</feature>